<accession>F3QPW6</accession>
<proteinExistence type="predicted"/>
<name>F3QPW6_9BACT</name>
<dbReference type="EMBL" id="AFBR01000007">
    <property type="protein sequence ID" value="EGG57474.1"/>
    <property type="molecule type" value="Genomic_DNA"/>
</dbReference>
<evidence type="ECO:0000313" key="2">
    <source>
        <dbReference type="EMBL" id="EGG57474.1"/>
    </source>
</evidence>
<feature type="chain" id="PRO_5003300768" description="BNR/Asp-box repeat protein" evidence="1">
    <location>
        <begin position="22"/>
        <end position="635"/>
    </location>
</feature>
<dbReference type="Pfam" id="PF15892">
    <property type="entry name" value="BNR_4"/>
    <property type="match status" value="1"/>
</dbReference>
<dbReference type="HOGENOM" id="CLU_033973_0_0_10"/>
<keyword evidence="1" id="KW-0732">Signal</keyword>
<reference evidence="2 3" key="1">
    <citation type="submission" date="2011-02" db="EMBL/GenBank/DDBJ databases">
        <authorList>
            <person name="Weinstock G."/>
            <person name="Sodergren E."/>
            <person name="Clifton S."/>
            <person name="Fulton L."/>
            <person name="Fulton B."/>
            <person name="Courtney L."/>
            <person name="Fronick C."/>
            <person name="Harrison M."/>
            <person name="Strong C."/>
            <person name="Farmer C."/>
            <person name="Delahaunty K."/>
            <person name="Markovic C."/>
            <person name="Hall O."/>
            <person name="Minx P."/>
            <person name="Tomlinson C."/>
            <person name="Mitreva M."/>
            <person name="Hou S."/>
            <person name="Chen J."/>
            <person name="Wollam A."/>
            <person name="Pepin K.H."/>
            <person name="Johnson M."/>
            <person name="Bhonagiri V."/>
            <person name="Zhang X."/>
            <person name="Suruliraj S."/>
            <person name="Warren W."/>
            <person name="Chinwalla A."/>
            <person name="Mardis E.R."/>
            <person name="Wilson R.K."/>
        </authorList>
    </citation>
    <scope>NUCLEOTIDE SEQUENCE [LARGE SCALE GENOMIC DNA]</scope>
    <source>
        <strain evidence="2 3">YIT 11841</strain>
    </source>
</reference>
<organism evidence="2 3">
    <name type="scientific">Paraprevotella xylaniphila YIT 11841</name>
    <dbReference type="NCBI Taxonomy" id="762982"/>
    <lineage>
        <taxon>Bacteria</taxon>
        <taxon>Pseudomonadati</taxon>
        <taxon>Bacteroidota</taxon>
        <taxon>Bacteroidia</taxon>
        <taxon>Bacteroidales</taxon>
        <taxon>Prevotellaceae</taxon>
        <taxon>Paraprevotella</taxon>
    </lineage>
</organism>
<evidence type="ECO:0000313" key="3">
    <source>
        <dbReference type="Proteomes" id="UP000005546"/>
    </source>
</evidence>
<dbReference type="eggNOG" id="COG4225">
    <property type="taxonomic scope" value="Bacteria"/>
</dbReference>
<comment type="caution">
    <text evidence="2">The sequence shown here is derived from an EMBL/GenBank/DDBJ whole genome shotgun (WGS) entry which is preliminary data.</text>
</comment>
<keyword evidence="3" id="KW-1185">Reference proteome</keyword>
<evidence type="ECO:0008006" key="4">
    <source>
        <dbReference type="Google" id="ProtNLM"/>
    </source>
</evidence>
<dbReference type="RefSeq" id="WP_008624280.1">
    <property type="nucleotide sequence ID" value="NZ_GL883811.1"/>
</dbReference>
<feature type="signal peptide" evidence="1">
    <location>
        <begin position="1"/>
        <end position="21"/>
    </location>
</feature>
<protein>
    <recommendedName>
        <fullName evidence="4">BNR/Asp-box repeat protein</fullName>
    </recommendedName>
</protein>
<dbReference type="AlphaFoldDB" id="F3QPW6"/>
<gene>
    <name evidence="2" type="ORF">HMPREF9442_00203</name>
</gene>
<dbReference type="Proteomes" id="UP000005546">
    <property type="component" value="Unassembled WGS sequence"/>
</dbReference>
<sequence length="635" mass="71682">MKNLLLIAVTLWVGFVGTAAAQNHLFPAEATVYEGKKLADEGAWCWFADPRALHYENESGTINSSYVGYIDVHGAVKAVQYDFLKGRRSEVLVRSYFQPDDHNNPTFLVLPDERIMIFYSRHTDEPCFYYRISHAPGDITTLGEERKILTKDNTTYPSPFILSDDPEHIYLCWRGIRWHPTIARLSLPDENDEVQIDWGPYQMVQSTGARPYAKYYSNGKDRIMFTYTTGHPDNENPNWLYLNSVNIKTLQLEDVQGKVLSTIADGPFKVNRTEQHAVDYPVAVVDHTPGVRDWVWQVATDKQGHPVIAMVKISGDKTRHDYYYKYWDGQAWKEIFLAHAGGHFHQTPDIERCYSGGMAIDPAHPEVVYCSVPVSGAFGRVYEIVKYTVDVRSGDVKAEPVTRHSRKNNVRPYILPDSESSPLRLAWMHGDYFDWIVSSARPGYPTSVYSDFRWTEEPVDLDKGVVAGKCAAGGQMQEKGKGIKVDVPREWQKGDFTVFISVATDGMPLHGTVCEADGWSWAADSVSFKPCLTIGQKAVRSCNVLGTADSWSRYGRGTNGKWYPVVSYPRLALAIVSENGRLTTYVNGLVDQTIEGDCGLRRLVLDACNGHMESYTVYRRALNPDEIARLGSCRY</sequence>
<dbReference type="STRING" id="762982.HMPREF9442_00203"/>
<dbReference type="OrthoDB" id="6381507at2"/>
<evidence type="ECO:0000256" key="1">
    <source>
        <dbReference type="SAM" id="SignalP"/>
    </source>
</evidence>